<dbReference type="CDD" id="cd02440">
    <property type="entry name" value="AdoMet_MTases"/>
    <property type="match status" value="1"/>
</dbReference>
<evidence type="ECO:0000256" key="1">
    <source>
        <dbReference type="ARBA" id="ARBA00022679"/>
    </source>
</evidence>
<dbReference type="InterPro" id="IPR050447">
    <property type="entry name" value="Erg6_SMT_methyltransf"/>
</dbReference>
<dbReference type="RefSeq" id="XP_025400512.1">
    <property type="nucleotide sequence ID" value="XM_025542871.1"/>
</dbReference>
<comment type="caution">
    <text evidence="4">The sequence shown here is derived from an EMBL/GenBank/DDBJ whole genome shotgun (WGS) entry which is preliminary data.</text>
</comment>
<accession>A0A317WNX3</accession>
<keyword evidence="4" id="KW-0489">Methyltransferase</keyword>
<evidence type="ECO:0000256" key="2">
    <source>
        <dbReference type="SAM" id="MobiDB-lite"/>
    </source>
</evidence>
<dbReference type="GO" id="GO:0003838">
    <property type="term" value="F:sterol 24-C-methyltransferase activity"/>
    <property type="evidence" value="ECO:0007669"/>
    <property type="project" value="TreeGrafter"/>
</dbReference>
<gene>
    <name evidence="4" type="ORF">BO70DRAFT_360782</name>
</gene>
<dbReference type="EMBL" id="MSFL01000008">
    <property type="protein sequence ID" value="PWY85960.1"/>
    <property type="molecule type" value="Genomic_DNA"/>
</dbReference>
<dbReference type="Gene3D" id="3.40.50.150">
    <property type="entry name" value="Vaccinia Virus protein VP39"/>
    <property type="match status" value="1"/>
</dbReference>
<dbReference type="GO" id="GO:0005783">
    <property type="term" value="C:endoplasmic reticulum"/>
    <property type="evidence" value="ECO:0007669"/>
    <property type="project" value="TreeGrafter"/>
</dbReference>
<feature type="compositionally biased region" description="Basic and acidic residues" evidence="2">
    <location>
        <begin position="22"/>
        <end position="34"/>
    </location>
</feature>
<dbReference type="Proteomes" id="UP000247233">
    <property type="component" value="Unassembled WGS sequence"/>
</dbReference>
<dbReference type="GO" id="GO:0032259">
    <property type="term" value="P:methylation"/>
    <property type="evidence" value="ECO:0007669"/>
    <property type="project" value="UniProtKB-KW"/>
</dbReference>
<dbReference type="PANTHER" id="PTHR44068">
    <property type="entry name" value="ZGC:194242"/>
    <property type="match status" value="1"/>
</dbReference>
<dbReference type="Pfam" id="PF08241">
    <property type="entry name" value="Methyltransf_11"/>
    <property type="match status" value="1"/>
</dbReference>
<feature type="domain" description="Methyltransferase type 11" evidence="3">
    <location>
        <begin position="167"/>
        <end position="264"/>
    </location>
</feature>
<evidence type="ECO:0000259" key="3">
    <source>
        <dbReference type="Pfam" id="PF08241"/>
    </source>
</evidence>
<dbReference type="VEuPathDB" id="FungiDB:BO70DRAFT_360782"/>
<proteinExistence type="predicted"/>
<evidence type="ECO:0000313" key="5">
    <source>
        <dbReference type="Proteomes" id="UP000247233"/>
    </source>
</evidence>
<evidence type="ECO:0000313" key="4">
    <source>
        <dbReference type="EMBL" id="PWY85960.1"/>
    </source>
</evidence>
<keyword evidence="5" id="KW-1185">Reference proteome</keyword>
<dbReference type="STRING" id="1448321.A0A317WNX3"/>
<dbReference type="OrthoDB" id="540004at2759"/>
<dbReference type="PANTHER" id="PTHR44068:SF4">
    <property type="entry name" value="S-ADENOSYL-METHIONINE-STEROL-C-METHYLTRANSFERAS (AFU_ORTHOLOGUE AFUA_4G09190)"/>
    <property type="match status" value="1"/>
</dbReference>
<feature type="region of interest" description="Disordered" evidence="2">
    <location>
        <begin position="1"/>
        <end position="53"/>
    </location>
</feature>
<dbReference type="InterPro" id="IPR029063">
    <property type="entry name" value="SAM-dependent_MTases_sf"/>
</dbReference>
<sequence length="394" mass="43924">METPPVLASRQSGRSSESSLDVVEKQKLANKDSNKNNNNKQLPSSRPDLHNSASPKRWTTFWKAFRYLRNLTPKQVDDFMASYVIYNLDWSDEKQMVETLGADYATQVGDCLKAYYGVLNHLCALGDVEKMYIPPFMSQKATVRENQLLYEESIAQALGLTAGDHVLDLGCGRGRVAAHMTQYAGAHVTGLNIDPNQIAQARAFHRQLGFDANAFVVQDFNTLPLPFADASFDAFYQIQALSLCKDLPALFREVFRVLKPGAKVSLLDWASLPAYDPSNPEHAELMSRVKPLIGAVGTPTPDSLEDALTHAGFTVLRSDNASVGGLQAPLIDKVDFYFRSMRQLILGLVKTHVLPRHFKTLINRLCLDGEAFIKMDTMRLVTTSYRIIAQKPLQ</sequence>
<dbReference type="AlphaFoldDB" id="A0A317WNX3"/>
<reference evidence="4 5" key="1">
    <citation type="submission" date="2016-12" db="EMBL/GenBank/DDBJ databases">
        <title>The genomes of Aspergillus section Nigri reveals drivers in fungal speciation.</title>
        <authorList>
            <consortium name="DOE Joint Genome Institute"/>
            <person name="Vesth T.C."/>
            <person name="Nybo J."/>
            <person name="Theobald S."/>
            <person name="Brandl J."/>
            <person name="Frisvad J.C."/>
            <person name="Nielsen K.F."/>
            <person name="Lyhne E.K."/>
            <person name="Kogle M.E."/>
            <person name="Kuo A."/>
            <person name="Riley R."/>
            <person name="Clum A."/>
            <person name="Nolan M."/>
            <person name="Lipzen A."/>
            <person name="Salamov A."/>
            <person name="Henrissat B."/>
            <person name="Wiebenga A."/>
            <person name="De Vries R.P."/>
            <person name="Grigoriev I.V."/>
            <person name="Mortensen U.H."/>
            <person name="Andersen M.R."/>
            <person name="Baker S.E."/>
        </authorList>
    </citation>
    <scope>NUCLEOTIDE SEQUENCE [LARGE SCALE GENOMIC DNA]</scope>
    <source>
        <strain evidence="4 5">CBS 117.55</strain>
    </source>
</reference>
<dbReference type="SUPFAM" id="SSF53335">
    <property type="entry name" value="S-adenosyl-L-methionine-dependent methyltransferases"/>
    <property type="match status" value="1"/>
</dbReference>
<dbReference type="GO" id="GO:0006696">
    <property type="term" value="P:ergosterol biosynthetic process"/>
    <property type="evidence" value="ECO:0007669"/>
    <property type="project" value="TreeGrafter"/>
</dbReference>
<feature type="compositionally biased region" description="Low complexity" evidence="2">
    <location>
        <begin position="9"/>
        <end position="19"/>
    </location>
</feature>
<dbReference type="GeneID" id="37065108"/>
<dbReference type="InterPro" id="IPR013216">
    <property type="entry name" value="Methyltransf_11"/>
</dbReference>
<organism evidence="4 5">
    <name type="scientific">Aspergillus heteromorphus CBS 117.55</name>
    <dbReference type="NCBI Taxonomy" id="1448321"/>
    <lineage>
        <taxon>Eukaryota</taxon>
        <taxon>Fungi</taxon>
        <taxon>Dikarya</taxon>
        <taxon>Ascomycota</taxon>
        <taxon>Pezizomycotina</taxon>
        <taxon>Eurotiomycetes</taxon>
        <taxon>Eurotiomycetidae</taxon>
        <taxon>Eurotiales</taxon>
        <taxon>Aspergillaceae</taxon>
        <taxon>Aspergillus</taxon>
        <taxon>Aspergillus subgen. Circumdati</taxon>
    </lineage>
</organism>
<keyword evidence="1 4" id="KW-0808">Transferase</keyword>
<name>A0A317WNX3_9EURO</name>
<protein>
    <submittedName>
        <fullName evidence="4">S-adenosyl-methionine-sterol-C-methyltransferase</fullName>
    </submittedName>
</protein>